<comment type="subcellular location">
    <subcellularLocation>
        <location evidence="1">Cytoplasm</location>
    </subcellularLocation>
</comment>
<dbReference type="Proteomes" id="UP000224567">
    <property type="component" value="Unassembled WGS sequence"/>
</dbReference>
<dbReference type="OrthoDB" id="1305984at2759"/>
<keyword evidence="4" id="KW-0677">Repeat</keyword>
<dbReference type="AlphaFoldDB" id="A0A2G2X6V2"/>
<evidence type="ECO:0000313" key="6">
    <source>
        <dbReference type="EMBL" id="PHT53242.1"/>
    </source>
</evidence>
<evidence type="ECO:0000256" key="4">
    <source>
        <dbReference type="ARBA" id="ARBA00022737"/>
    </source>
</evidence>
<keyword evidence="2" id="KW-0813">Transport</keyword>
<evidence type="ECO:0000313" key="7">
    <source>
        <dbReference type="Proteomes" id="UP000224567"/>
    </source>
</evidence>
<dbReference type="STRING" id="33114.A0A2G2X6V2"/>
<dbReference type="EMBL" id="MLFT02000003">
    <property type="protein sequence ID" value="PHT53242.1"/>
    <property type="molecule type" value="Genomic_DNA"/>
</dbReference>
<dbReference type="InterPro" id="IPR011989">
    <property type="entry name" value="ARM-like"/>
</dbReference>
<dbReference type="GO" id="GO:0005737">
    <property type="term" value="C:cytoplasm"/>
    <property type="evidence" value="ECO:0007669"/>
    <property type="project" value="UniProtKB-SubCell"/>
</dbReference>
<dbReference type="PANTHER" id="PTHR10527">
    <property type="entry name" value="IMPORTIN BETA"/>
    <property type="match status" value="1"/>
</dbReference>
<reference evidence="6 7" key="1">
    <citation type="journal article" date="2017" name="Genome Biol.">
        <title>New reference genome sequences of hot pepper reveal the massive evolution of plant disease-resistance genes by retroduplication.</title>
        <authorList>
            <person name="Kim S."/>
            <person name="Park J."/>
            <person name="Yeom S.I."/>
            <person name="Kim Y.M."/>
            <person name="Seo E."/>
            <person name="Kim K.T."/>
            <person name="Kim M.S."/>
            <person name="Lee J.M."/>
            <person name="Cheong K."/>
            <person name="Shin H.S."/>
            <person name="Kim S.B."/>
            <person name="Han K."/>
            <person name="Lee J."/>
            <person name="Park M."/>
            <person name="Lee H.A."/>
            <person name="Lee H.Y."/>
            <person name="Lee Y."/>
            <person name="Oh S."/>
            <person name="Lee J.H."/>
            <person name="Choi E."/>
            <person name="Choi E."/>
            <person name="Lee S.E."/>
            <person name="Jeon J."/>
            <person name="Kim H."/>
            <person name="Choi G."/>
            <person name="Song H."/>
            <person name="Lee J."/>
            <person name="Lee S.C."/>
            <person name="Kwon J.K."/>
            <person name="Lee H.Y."/>
            <person name="Koo N."/>
            <person name="Hong Y."/>
            <person name="Kim R.W."/>
            <person name="Kang W.H."/>
            <person name="Huh J.H."/>
            <person name="Kang B.C."/>
            <person name="Yang T.J."/>
            <person name="Lee Y.H."/>
            <person name="Bennetzen J.L."/>
            <person name="Choi D."/>
        </authorList>
    </citation>
    <scope>NUCLEOTIDE SEQUENCE [LARGE SCALE GENOMIC DNA]</scope>
    <source>
        <strain evidence="7">cv. PBC81</strain>
    </source>
</reference>
<evidence type="ECO:0000256" key="1">
    <source>
        <dbReference type="ARBA" id="ARBA00004496"/>
    </source>
</evidence>
<keyword evidence="3" id="KW-0963">Cytoplasm</keyword>
<accession>A0A2G2X6V2</accession>
<dbReference type="Gene3D" id="1.25.10.10">
    <property type="entry name" value="Leucine-rich Repeat Variant"/>
    <property type="match status" value="1"/>
</dbReference>
<keyword evidence="5" id="KW-0653">Protein transport</keyword>
<sequence>MLISLQKIQMEVENPMRSLLLQGRLCKCLGADFHPYLTITMPFVLKSVRLMNYLSVSNSSDTDDSDDESNLGIRSALLEEKTLTCHMLCCFAAELKEGLHLWDNEIITVLVPMLTFKFSEGVRTTVISAIPLLLQSATSAMRKGLPVTGCSKLPLQNLFETIIRTFLDTLKKESKIQIQARLLEALIECIQLAATAIGIYTEIGGNFLKPHTAVIFSYFRSVMEHPDAKLPYNITAYEVAACGKLCRFIQFLRYNHWLFPA</sequence>
<comment type="caution">
    <text evidence="6">The sequence shown here is derived from an EMBL/GenBank/DDBJ whole genome shotgun (WGS) entry which is preliminary data.</text>
</comment>
<gene>
    <name evidence="6" type="ORF">CQW23_07704</name>
</gene>
<dbReference type="InterPro" id="IPR016024">
    <property type="entry name" value="ARM-type_fold"/>
</dbReference>
<organism evidence="6 7">
    <name type="scientific">Capsicum baccatum</name>
    <name type="common">Peruvian pepper</name>
    <dbReference type="NCBI Taxonomy" id="33114"/>
    <lineage>
        <taxon>Eukaryota</taxon>
        <taxon>Viridiplantae</taxon>
        <taxon>Streptophyta</taxon>
        <taxon>Embryophyta</taxon>
        <taxon>Tracheophyta</taxon>
        <taxon>Spermatophyta</taxon>
        <taxon>Magnoliopsida</taxon>
        <taxon>eudicotyledons</taxon>
        <taxon>Gunneridae</taxon>
        <taxon>Pentapetalae</taxon>
        <taxon>asterids</taxon>
        <taxon>lamiids</taxon>
        <taxon>Solanales</taxon>
        <taxon>Solanaceae</taxon>
        <taxon>Solanoideae</taxon>
        <taxon>Capsiceae</taxon>
        <taxon>Capsicum</taxon>
    </lineage>
</organism>
<dbReference type="GO" id="GO:0006606">
    <property type="term" value="P:protein import into nucleus"/>
    <property type="evidence" value="ECO:0007669"/>
    <property type="project" value="InterPro"/>
</dbReference>
<dbReference type="SUPFAM" id="SSF48371">
    <property type="entry name" value="ARM repeat"/>
    <property type="match status" value="1"/>
</dbReference>
<dbReference type="InterPro" id="IPR040122">
    <property type="entry name" value="Importin_beta"/>
</dbReference>
<evidence type="ECO:0000256" key="2">
    <source>
        <dbReference type="ARBA" id="ARBA00022448"/>
    </source>
</evidence>
<proteinExistence type="predicted"/>
<reference evidence="7" key="2">
    <citation type="journal article" date="2017" name="J. Anim. Genet.">
        <title>Multiple reference genome sequences of hot pepper reveal the massive evolution of plant disease resistance genes by retroduplication.</title>
        <authorList>
            <person name="Kim S."/>
            <person name="Park J."/>
            <person name="Yeom S.-I."/>
            <person name="Kim Y.-M."/>
            <person name="Seo E."/>
            <person name="Kim K.-T."/>
            <person name="Kim M.-S."/>
            <person name="Lee J.M."/>
            <person name="Cheong K."/>
            <person name="Shin H.-S."/>
            <person name="Kim S.-B."/>
            <person name="Han K."/>
            <person name="Lee J."/>
            <person name="Park M."/>
            <person name="Lee H.-A."/>
            <person name="Lee H.-Y."/>
            <person name="Lee Y."/>
            <person name="Oh S."/>
            <person name="Lee J.H."/>
            <person name="Choi E."/>
            <person name="Choi E."/>
            <person name="Lee S.E."/>
            <person name="Jeon J."/>
            <person name="Kim H."/>
            <person name="Choi G."/>
            <person name="Song H."/>
            <person name="Lee J."/>
            <person name="Lee S.-C."/>
            <person name="Kwon J.-K."/>
            <person name="Lee H.-Y."/>
            <person name="Koo N."/>
            <person name="Hong Y."/>
            <person name="Kim R.W."/>
            <person name="Kang W.-H."/>
            <person name="Huh J.H."/>
            <person name="Kang B.-C."/>
            <person name="Yang T.-J."/>
            <person name="Lee Y.-H."/>
            <person name="Bennetzen J.L."/>
            <person name="Choi D."/>
        </authorList>
    </citation>
    <scope>NUCLEOTIDE SEQUENCE [LARGE SCALE GENOMIC DNA]</scope>
    <source>
        <strain evidence="7">cv. PBC81</strain>
    </source>
</reference>
<keyword evidence="7" id="KW-1185">Reference proteome</keyword>
<name>A0A2G2X6V2_CAPBA</name>
<evidence type="ECO:0000256" key="3">
    <source>
        <dbReference type="ARBA" id="ARBA00022490"/>
    </source>
</evidence>
<evidence type="ECO:0000256" key="5">
    <source>
        <dbReference type="ARBA" id="ARBA00022927"/>
    </source>
</evidence>
<protein>
    <submittedName>
        <fullName evidence="6">Uncharacterized protein</fullName>
    </submittedName>
</protein>